<dbReference type="KEGG" id="mass:CR152_26785"/>
<evidence type="ECO:0000313" key="2">
    <source>
        <dbReference type="EMBL" id="ATQ77711.1"/>
    </source>
</evidence>
<feature type="region of interest" description="Disordered" evidence="1">
    <location>
        <begin position="1"/>
        <end position="27"/>
    </location>
</feature>
<evidence type="ECO:0000256" key="1">
    <source>
        <dbReference type="SAM" id="MobiDB-lite"/>
    </source>
</evidence>
<proteinExistence type="predicted"/>
<reference evidence="2" key="1">
    <citation type="submission" date="2017-10" db="EMBL/GenBank/DDBJ databases">
        <title>Massilia psychrophilum sp. nov., a novel purple-pigmented bacterium isolated from Tianshan glacier, Xinjiang Municipality, China.</title>
        <authorList>
            <person name="Wang H."/>
        </authorList>
    </citation>
    <scope>NUCLEOTIDE SEQUENCE [LARGE SCALE GENOMIC DNA]</scope>
    <source>
        <strain evidence="2">B2</strain>
    </source>
</reference>
<organism evidence="2 3">
    <name type="scientific">Massilia violaceinigra</name>
    <dbReference type="NCBI Taxonomy" id="2045208"/>
    <lineage>
        <taxon>Bacteria</taxon>
        <taxon>Pseudomonadati</taxon>
        <taxon>Pseudomonadota</taxon>
        <taxon>Betaproteobacteria</taxon>
        <taxon>Burkholderiales</taxon>
        <taxon>Oxalobacteraceae</taxon>
        <taxon>Telluria group</taxon>
        <taxon>Massilia</taxon>
    </lineage>
</organism>
<dbReference type="EMBL" id="CP024608">
    <property type="protein sequence ID" value="ATQ77711.1"/>
    <property type="molecule type" value="Genomic_DNA"/>
</dbReference>
<keyword evidence="3" id="KW-1185">Reference proteome</keyword>
<feature type="compositionally biased region" description="Basic and acidic residues" evidence="1">
    <location>
        <begin position="1"/>
        <end position="21"/>
    </location>
</feature>
<gene>
    <name evidence="2" type="ORF">CR152_26785</name>
</gene>
<dbReference type="Proteomes" id="UP000229897">
    <property type="component" value="Chromosome"/>
</dbReference>
<accession>A0A2D2DRV5</accession>
<evidence type="ECO:0000313" key="3">
    <source>
        <dbReference type="Proteomes" id="UP000229897"/>
    </source>
</evidence>
<protein>
    <submittedName>
        <fullName evidence="2">Uncharacterized protein</fullName>
    </submittedName>
</protein>
<dbReference type="AlphaFoldDB" id="A0A2D2DRV5"/>
<dbReference type="RefSeq" id="WP_099880136.1">
    <property type="nucleotide sequence ID" value="NZ_CP024608.1"/>
</dbReference>
<sequence length="75" mass="8572">MTKYDNESRRRHRRAEEESGAKLKLQGGQRKQVVLDVHWQFDKRAGSAVGRRVADYVSGHGLVAPDDQRSRQPAQ</sequence>
<name>A0A2D2DRV5_9BURK</name>